<feature type="compositionally biased region" description="Basic and acidic residues" evidence="1">
    <location>
        <begin position="314"/>
        <end position="325"/>
    </location>
</feature>
<feature type="region of interest" description="Disordered" evidence="1">
    <location>
        <begin position="283"/>
        <end position="325"/>
    </location>
</feature>
<comment type="caution">
    <text evidence="2">The sequence shown here is derived from an EMBL/GenBank/DDBJ whole genome shotgun (WGS) entry which is preliminary data.</text>
</comment>
<evidence type="ECO:0000256" key="1">
    <source>
        <dbReference type="SAM" id="MobiDB-lite"/>
    </source>
</evidence>
<accession>A0AAE0MKU6</accession>
<keyword evidence="3" id="KW-1185">Reference proteome</keyword>
<organism evidence="2 3">
    <name type="scientific">Cercophora scortea</name>
    <dbReference type="NCBI Taxonomy" id="314031"/>
    <lineage>
        <taxon>Eukaryota</taxon>
        <taxon>Fungi</taxon>
        <taxon>Dikarya</taxon>
        <taxon>Ascomycota</taxon>
        <taxon>Pezizomycotina</taxon>
        <taxon>Sordariomycetes</taxon>
        <taxon>Sordariomycetidae</taxon>
        <taxon>Sordariales</taxon>
        <taxon>Lasiosphaeriaceae</taxon>
        <taxon>Cercophora</taxon>
    </lineage>
</organism>
<dbReference type="AlphaFoldDB" id="A0AAE0MKU6"/>
<dbReference type="EMBL" id="JAUEPO010000001">
    <property type="protein sequence ID" value="KAK3336316.1"/>
    <property type="molecule type" value="Genomic_DNA"/>
</dbReference>
<reference evidence="2" key="1">
    <citation type="journal article" date="2023" name="Mol. Phylogenet. Evol.">
        <title>Genome-scale phylogeny and comparative genomics of the fungal order Sordariales.</title>
        <authorList>
            <person name="Hensen N."/>
            <person name="Bonometti L."/>
            <person name="Westerberg I."/>
            <person name="Brannstrom I.O."/>
            <person name="Guillou S."/>
            <person name="Cros-Aarteil S."/>
            <person name="Calhoun S."/>
            <person name="Haridas S."/>
            <person name="Kuo A."/>
            <person name="Mondo S."/>
            <person name="Pangilinan J."/>
            <person name="Riley R."/>
            <person name="LaButti K."/>
            <person name="Andreopoulos B."/>
            <person name="Lipzen A."/>
            <person name="Chen C."/>
            <person name="Yan M."/>
            <person name="Daum C."/>
            <person name="Ng V."/>
            <person name="Clum A."/>
            <person name="Steindorff A."/>
            <person name="Ohm R.A."/>
            <person name="Martin F."/>
            <person name="Silar P."/>
            <person name="Natvig D.O."/>
            <person name="Lalanne C."/>
            <person name="Gautier V."/>
            <person name="Ament-Velasquez S.L."/>
            <person name="Kruys A."/>
            <person name="Hutchinson M.I."/>
            <person name="Powell A.J."/>
            <person name="Barry K."/>
            <person name="Miller A.N."/>
            <person name="Grigoriev I.V."/>
            <person name="Debuchy R."/>
            <person name="Gladieux P."/>
            <person name="Hiltunen Thoren M."/>
            <person name="Johannesson H."/>
        </authorList>
    </citation>
    <scope>NUCLEOTIDE SEQUENCE</scope>
    <source>
        <strain evidence="2">SMH4131-1</strain>
    </source>
</reference>
<evidence type="ECO:0000313" key="3">
    <source>
        <dbReference type="Proteomes" id="UP001286456"/>
    </source>
</evidence>
<feature type="compositionally biased region" description="Low complexity" evidence="1">
    <location>
        <begin position="237"/>
        <end position="249"/>
    </location>
</feature>
<feature type="region of interest" description="Disordered" evidence="1">
    <location>
        <begin position="1"/>
        <end position="30"/>
    </location>
</feature>
<sequence length="325" mass="36432">MAVQKSKSHKAAKKGLHHHTTTRGSDKKNARPRKFAVLRDCFPNAGLRYPFAGTVTNQTRRDKRIAASLNKHVPRMRINTVEPEVALVFERATDFVLSRVHDFGTDPVKFMEELQGRPEMPPWVPKMYVNVFMALVLSLRAARLNWYDTPRQPYNIEQHCTLAKSIDKFLQSAATTLVWGGEDSELTGWFRRGGMTSEHNGLDDPAKLDELADHLHFEDADNVDDTAMELDDDDVAHPSPAADSGAAPPTLDVLDTDGVEISDKHFMAIMEKLHLTIRLKNPAESTSMPSSLGADSTPIVDKLDVKEDVEDEMEKVKKDDKMMDA</sequence>
<reference evidence="2" key="2">
    <citation type="submission" date="2023-06" db="EMBL/GenBank/DDBJ databases">
        <authorList>
            <consortium name="Lawrence Berkeley National Laboratory"/>
            <person name="Haridas S."/>
            <person name="Hensen N."/>
            <person name="Bonometti L."/>
            <person name="Westerberg I."/>
            <person name="Brannstrom I.O."/>
            <person name="Guillou S."/>
            <person name="Cros-Aarteil S."/>
            <person name="Calhoun S."/>
            <person name="Kuo A."/>
            <person name="Mondo S."/>
            <person name="Pangilinan J."/>
            <person name="Riley R."/>
            <person name="Labutti K."/>
            <person name="Andreopoulos B."/>
            <person name="Lipzen A."/>
            <person name="Chen C."/>
            <person name="Yanf M."/>
            <person name="Daum C."/>
            <person name="Ng V."/>
            <person name="Clum A."/>
            <person name="Steindorff A."/>
            <person name="Ohm R."/>
            <person name="Martin F."/>
            <person name="Silar P."/>
            <person name="Natvig D."/>
            <person name="Lalanne C."/>
            <person name="Gautier V."/>
            <person name="Ament-Velasquez S.L."/>
            <person name="Kruys A."/>
            <person name="Hutchinson M.I."/>
            <person name="Powell A.J."/>
            <person name="Barry K."/>
            <person name="Miller A.N."/>
            <person name="Grigoriev I.V."/>
            <person name="Debuchy R."/>
            <person name="Gladieux P."/>
            <person name="Thoren M.H."/>
            <person name="Johannesson H."/>
        </authorList>
    </citation>
    <scope>NUCLEOTIDE SEQUENCE</scope>
    <source>
        <strain evidence="2">SMH4131-1</strain>
    </source>
</reference>
<feature type="region of interest" description="Disordered" evidence="1">
    <location>
        <begin position="230"/>
        <end position="251"/>
    </location>
</feature>
<name>A0AAE0MKU6_9PEZI</name>
<evidence type="ECO:0000313" key="2">
    <source>
        <dbReference type="EMBL" id="KAK3336316.1"/>
    </source>
</evidence>
<gene>
    <name evidence="2" type="ORF">B0T19DRAFT_453614</name>
</gene>
<dbReference type="Proteomes" id="UP001286456">
    <property type="component" value="Unassembled WGS sequence"/>
</dbReference>
<proteinExistence type="predicted"/>
<protein>
    <submittedName>
        <fullName evidence="2">Uncharacterized protein</fullName>
    </submittedName>
</protein>
<feature type="compositionally biased region" description="Polar residues" evidence="1">
    <location>
        <begin position="283"/>
        <end position="294"/>
    </location>
</feature>
<feature type="compositionally biased region" description="Basic residues" evidence="1">
    <location>
        <begin position="1"/>
        <end position="21"/>
    </location>
</feature>